<dbReference type="PANTHER" id="PTHR42791:SF1">
    <property type="entry name" value="N-ACETYLTRANSFERASE DOMAIN-CONTAINING PROTEIN"/>
    <property type="match status" value="1"/>
</dbReference>
<gene>
    <name evidence="2" type="ORF">S01H1_18666</name>
</gene>
<feature type="domain" description="N-acetyltransferase" evidence="1">
    <location>
        <begin position="53"/>
        <end position="204"/>
    </location>
</feature>
<evidence type="ECO:0000259" key="1">
    <source>
        <dbReference type="PROSITE" id="PS51186"/>
    </source>
</evidence>
<dbReference type="PROSITE" id="PS51186">
    <property type="entry name" value="GNAT"/>
    <property type="match status" value="1"/>
</dbReference>
<dbReference type="Pfam" id="PF13508">
    <property type="entry name" value="Acetyltransf_7"/>
    <property type="match status" value="1"/>
</dbReference>
<reference evidence="2" key="1">
    <citation type="journal article" date="2014" name="Front. Microbiol.">
        <title>High frequency of phylogenetically diverse reductive dehalogenase-homologous genes in deep subseafloor sedimentary metagenomes.</title>
        <authorList>
            <person name="Kawai M."/>
            <person name="Futagami T."/>
            <person name="Toyoda A."/>
            <person name="Takaki Y."/>
            <person name="Nishi S."/>
            <person name="Hori S."/>
            <person name="Arai W."/>
            <person name="Tsubouchi T."/>
            <person name="Morono Y."/>
            <person name="Uchiyama I."/>
            <person name="Ito T."/>
            <person name="Fujiyama A."/>
            <person name="Inagaki F."/>
            <person name="Takami H."/>
        </authorList>
    </citation>
    <scope>NUCLEOTIDE SEQUENCE</scope>
    <source>
        <strain evidence="2">Expedition CK06-06</strain>
    </source>
</reference>
<dbReference type="SUPFAM" id="SSF55729">
    <property type="entry name" value="Acyl-CoA N-acyltransferases (Nat)"/>
    <property type="match status" value="1"/>
</dbReference>
<dbReference type="EMBL" id="BARS01010000">
    <property type="protein sequence ID" value="GAF82549.1"/>
    <property type="molecule type" value="Genomic_DNA"/>
</dbReference>
<dbReference type="CDD" id="cd04301">
    <property type="entry name" value="NAT_SF"/>
    <property type="match status" value="1"/>
</dbReference>
<dbReference type="InterPro" id="IPR052523">
    <property type="entry name" value="Trichothecene_AcTrans"/>
</dbReference>
<organism evidence="2">
    <name type="scientific">marine sediment metagenome</name>
    <dbReference type="NCBI Taxonomy" id="412755"/>
    <lineage>
        <taxon>unclassified sequences</taxon>
        <taxon>metagenomes</taxon>
        <taxon>ecological metagenomes</taxon>
    </lineage>
</organism>
<proteinExistence type="predicted"/>
<dbReference type="Gene3D" id="3.40.630.30">
    <property type="match status" value="1"/>
</dbReference>
<protein>
    <recommendedName>
        <fullName evidence="1">N-acetyltransferase domain-containing protein</fullName>
    </recommendedName>
</protein>
<name>X0SNC7_9ZZZZ</name>
<dbReference type="InterPro" id="IPR000182">
    <property type="entry name" value="GNAT_dom"/>
</dbReference>
<dbReference type="GO" id="GO:0016747">
    <property type="term" value="F:acyltransferase activity, transferring groups other than amino-acyl groups"/>
    <property type="evidence" value="ECO:0007669"/>
    <property type="project" value="InterPro"/>
</dbReference>
<dbReference type="PANTHER" id="PTHR42791">
    <property type="entry name" value="GNAT FAMILY ACETYLTRANSFERASE"/>
    <property type="match status" value="1"/>
</dbReference>
<accession>X0SNC7</accession>
<comment type="caution">
    <text evidence="2">The sequence shown here is derived from an EMBL/GenBank/DDBJ whole genome shotgun (WGS) entry which is preliminary data.</text>
</comment>
<evidence type="ECO:0000313" key="2">
    <source>
        <dbReference type="EMBL" id="GAF82549.1"/>
    </source>
</evidence>
<dbReference type="InterPro" id="IPR016181">
    <property type="entry name" value="Acyl_CoA_acyltransferase"/>
</dbReference>
<sequence length="205" mass="23817">MFNDLNSLYRLTKADIKLASKIVAKAYFEAEDFSSFSTDPSKRIKHLIKTMGMTLRYTFKFGGVYAPSPNLEGVVAWLPHNKVKIPIWQYVRLGMLPVIAGVGKDVRNELLLYDRLSKKKHKEYANFPHLYLYNIAVDPEHQGKGWASVLLNPMLAKADKQRLPCYLESPERNVSLYEHYGFEVIEHLSLPDFDNDIWLMMRYNK</sequence>
<dbReference type="AlphaFoldDB" id="X0SNC7"/>